<dbReference type="EMBL" id="CM044705">
    <property type="protein sequence ID" value="KAI5662693.1"/>
    <property type="molecule type" value="Genomic_DNA"/>
</dbReference>
<evidence type="ECO:0000313" key="2">
    <source>
        <dbReference type="Proteomes" id="UP001060085"/>
    </source>
</evidence>
<comment type="caution">
    <text evidence="1">The sequence shown here is derived from an EMBL/GenBank/DDBJ whole genome shotgun (WGS) entry which is preliminary data.</text>
</comment>
<keyword evidence="2" id="KW-1185">Reference proteome</keyword>
<organism evidence="1 2">
    <name type="scientific">Catharanthus roseus</name>
    <name type="common">Madagascar periwinkle</name>
    <name type="synonym">Vinca rosea</name>
    <dbReference type="NCBI Taxonomy" id="4058"/>
    <lineage>
        <taxon>Eukaryota</taxon>
        <taxon>Viridiplantae</taxon>
        <taxon>Streptophyta</taxon>
        <taxon>Embryophyta</taxon>
        <taxon>Tracheophyta</taxon>
        <taxon>Spermatophyta</taxon>
        <taxon>Magnoliopsida</taxon>
        <taxon>eudicotyledons</taxon>
        <taxon>Gunneridae</taxon>
        <taxon>Pentapetalae</taxon>
        <taxon>asterids</taxon>
        <taxon>lamiids</taxon>
        <taxon>Gentianales</taxon>
        <taxon>Apocynaceae</taxon>
        <taxon>Rauvolfioideae</taxon>
        <taxon>Vinceae</taxon>
        <taxon>Catharanthinae</taxon>
        <taxon>Catharanthus</taxon>
    </lineage>
</organism>
<sequence length="201" mass="23225">MVTSENWQLFIHYRRHNHAISVYHHGHAQSHMSPRNTLRFFLEQNVDCAMRYNMPLLEAIEMTPIGKNFTVATTFMRNERHLVKGVLSLVLPSDGTSHIGSMYPLLIERYRSKVDLVWGSDQDLVWDLVRDPVGEANCHEPLAVEMDRTGGMIVISHLIKHPHFIAVSETLFSQIIFKFKIYNIMKINIIFLLCSTAAHVR</sequence>
<proteinExistence type="predicted"/>
<reference evidence="2" key="1">
    <citation type="journal article" date="2023" name="Nat. Plants">
        <title>Single-cell RNA sequencing provides a high-resolution roadmap for understanding the multicellular compartmentation of specialized metabolism.</title>
        <authorList>
            <person name="Sun S."/>
            <person name="Shen X."/>
            <person name="Li Y."/>
            <person name="Li Y."/>
            <person name="Wang S."/>
            <person name="Li R."/>
            <person name="Zhang H."/>
            <person name="Shen G."/>
            <person name="Guo B."/>
            <person name="Wei J."/>
            <person name="Xu J."/>
            <person name="St-Pierre B."/>
            <person name="Chen S."/>
            <person name="Sun C."/>
        </authorList>
    </citation>
    <scope>NUCLEOTIDE SEQUENCE [LARGE SCALE GENOMIC DNA]</scope>
</reference>
<accession>A0ACC0ATB9</accession>
<gene>
    <name evidence="1" type="ORF">M9H77_22016</name>
</gene>
<protein>
    <submittedName>
        <fullName evidence="1">Uncharacterized protein</fullName>
    </submittedName>
</protein>
<name>A0ACC0ATB9_CATRO</name>
<evidence type="ECO:0000313" key="1">
    <source>
        <dbReference type="EMBL" id="KAI5662693.1"/>
    </source>
</evidence>
<dbReference type="Proteomes" id="UP001060085">
    <property type="component" value="Linkage Group LG05"/>
</dbReference>